<dbReference type="Pfam" id="PF01510">
    <property type="entry name" value="Amidase_2"/>
    <property type="match status" value="1"/>
</dbReference>
<dbReference type="SMART" id="SM00701">
    <property type="entry name" value="PGRP"/>
    <property type="match status" value="1"/>
</dbReference>
<organism evidence="5 6">
    <name type="scientific">Evansella vedderi</name>
    <dbReference type="NCBI Taxonomy" id="38282"/>
    <lineage>
        <taxon>Bacteria</taxon>
        <taxon>Bacillati</taxon>
        <taxon>Bacillota</taxon>
        <taxon>Bacilli</taxon>
        <taxon>Bacillales</taxon>
        <taxon>Bacillaceae</taxon>
        <taxon>Evansella</taxon>
    </lineage>
</organism>
<dbReference type="PROSITE" id="PS51724">
    <property type="entry name" value="SPOR"/>
    <property type="match status" value="1"/>
</dbReference>
<evidence type="ECO:0000256" key="1">
    <source>
        <dbReference type="ARBA" id="ARBA00030881"/>
    </source>
</evidence>
<dbReference type="InterPro" id="IPR002477">
    <property type="entry name" value="Peptidoglycan-bd-like"/>
</dbReference>
<dbReference type="InterPro" id="IPR002502">
    <property type="entry name" value="Amidase_domain"/>
</dbReference>
<dbReference type="InterPro" id="IPR036505">
    <property type="entry name" value="Amidase/PGRP_sf"/>
</dbReference>
<dbReference type="InterPro" id="IPR007730">
    <property type="entry name" value="SPOR-like_dom"/>
</dbReference>
<protein>
    <recommendedName>
        <fullName evidence="2">Autolysin</fullName>
    </recommendedName>
    <alternativeName>
        <fullName evidence="1">Cell wall hydrolase</fullName>
    </alternativeName>
</protein>
<evidence type="ECO:0000256" key="3">
    <source>
        <dbReference type="SAM" id="MobiDB-lite"/>
    </source>
</evidence>
<dbReference type="Pfam" id="PF01471">
    <property type="entry name" value="PG_binding_1"/>
    <property type="match status" value="1"/>
</dbReference>
<evidence type="ECO:0000256" key="2">
    <source>
        <dbReference type="ARBA" id="ARBA00032390"/>
    </source>
</evidence>
<dbReference type="EMBL" id="JAUSUG010000022">
    <property type="protein sequence ID" value="MDQ0257008.1"/>
    <property type="molecule type" value="Genomic_DNA"/>
</dbReference>
<reference evidence="5 6" key="1">
    <citation type="submission" date="2023-07" db="EMBL/GenBank/DDBJ databases">
        <title>Genomic Encyclopedia of Type Strains, Phase IV (KMG-IV): sequencing the most valuable type-strain genomes for metagenomic binning, comparative biology and taxonomic classification.</title>
        <authorList>
            <person name="Goeker M."/>
        </authorList>
    </citation>
    <scope>NUCLEOTIDE SEQUENCE [LARGE SCALE GENOMIC DNA]</scope>
    <source>
        <strain evidence="5 6">DSM 9768</strain>
    </source>
</reference>
<dbReference type="Gene3D" id="1.10.101.10">
    <property type="entry name" value="PGBD-like superfamily/PGBD"/>
    <property type="match status" value="1"/>
</dbReference>
<gene>
    <name evidence="5" type="ORF">J2S74_004453</name>
</gene>
<dbReference type="Proteomes" id="UP001230005">
    <property type="component" value="Unassembled WGS sequence"/>
</dbReference>
<dbReference type="SMART" id="SM00644">
    <property type="entry name" value="Ami_2"/>
    <property type="match status" value="1"/>
</dbReference>
<evidence type="ECO:0000313" key="5">
    <source>
        <dbReference type="EMBL" id="MDQ0257008.1"/>
    </source>
</evidence>
<keyword evidence="6" id="KW-1185">Reference proteome</keyword>
<evidence type="ECO:0000259" key="4">
    <source>
        <dbReference type="PROSITE" id="PS51724"/>
    </source>
</evidence>
<evidence type="ECO:0000313" key="6">
    <source>
        <dbReference type="Proteomes" id="UP001230005"/>
    </source>
</evidence>
<dbReference type="CDD" id="cd06583">
    <property type="entry name" value="PGRP"/>
    <property type="match status" value="1"/>
</dbReference>
<dbReference type="Gene3D" id="3.40.80.10">
    <property type="entry name" value="Peptidoglycan recognition protein-like"/>
    <property type="match status" value="1"/>
</dbReference>
<name>A0ABU0A0J0_9BACI</name>
<dbReference type="InterPro" id="IPR036680">
    <property type="entry name" value="SPOR-like_sf"/>
</dbReference>
<proteinExistence type="predicted"/>
<sequence length="297" mass="33205">MQFQNLPNLVDVRNQLTTHPNRSYGRHRLEQISYITVHHSATTSGNAQSFANYHVNFNNWPGIGYHFVILRDGAIQWTNDLQTTSFHTGGRNTGNIGICLVGSGQFTDEQLERLVTLIVHLRMDLSVPVRRVLGHNEHPDQTTACPSLNMDRIRNQVEAGRTTAPAPGDTVEPEGNGGEDMPVNLPTRTLRRGDHGEQVRRLQNALMQAGVNLPQFGADGIFGQETERAVRRFQREHGLTIDGIAGPETYQRLREVLTNASDTIHRVQVGAFSERENAESLARELRELGYDVVIKST</sequence>
<dbReference type="SUPFAM" id="SSF55846">
    <property type="entry name" value="N-acetylmuramoyl-L-alanine amidase-like"/>
    <property type="match status" value="1"/>
</dbReference>
<comment type="caution">
    <text evidence="5">The sequence shown here is derived from an EMBL/GenBank/DDBJ whole genome shotgun (WGS) entry which is preliminary data.</text>
</comment>
<dbReference type="RefSeq" id="WP_307330047.1">
    <property type="nucleotide sequence ID" value="NZ_JAUSUG010000022.1"/>
</dbReference>
<feature type="region of interest" description="Disordered" evidence="3">
    <location>
        <begin position="159"/>
        <end position="190"/>
    </location>
</feature>
<dbReference type="SUPFAM" id="SSF110997">
    <property type="entry name" value="Sporulation related repeat"/>
    <property type="match status" value="1"/>
</dbReference>
<dbReference type="Pfam" id="PF05036">
    <property type="entry name" value="SPOR"/>
    <property type="match status" value="1"/>
</dbReference>
<dbReference type="SUPFAM" id="SSF47090">
    <property type="entry name" value="PGBD-like"/>
    <property type="match status" value="1"/>
</dbReference>
<dbReference type="InterPro" id="IPR036365">
    <property type="entry name" value="PGBD-like_sf"/>
</dbReference>
<dbReference type="InterPro" id="IPR036366">
    <property type="entry name" value="PGBDSf"/>
</dbReference>
<accession>A0ABU0A0J0</accession>
<feature type="domain" description="SPOR" evidence="4">
    <location>
        <begin position="259"/>
        <end position="297"/>
    </location>
</feature>
<dbReference type="InterPro" id="IPR006619">
    <property type="entry name" value="PGRP_domain_met/bac"/>
</dbReference>